<dbReference type="OMA" id="ANCLWDN"/>
<dbReference type="RefSeq" id="XP_044279503.1">
    <property type="nucleotide sequence ID" value="XM_044423568.1"/>
</dbReference>
<dbReference type="SUPFAM" id="SSF81321">
    <property type="entry name" value="Family A G protein-coupled receptor-like"/>
    <property type="match status" value="1"/>
</dbReference>
<evidence type="ECO:0000256" key="4">
    <source>
        <dbReference type="ARBA" id="ARBA00022606"/>
    </source>
</evidence>
<comment type="function">
    <text evidence="1">Odorant receptor.</text>
</comment>
<dbReference type="InterPro" id="IPR000725">
    <property type="entry name" value="Olfact_rcpt"/>
</dbReference>
<feature type="transmembrane region" description="Helical" evidence="12">
    <location>
        <begin position="189"/>
        <end position="222"/>
    </location>
</feature>
<evidence type="ECO:0000313" key="15">
    <source>
        <dbReference type="Proteomes" id="UP000694545"/>
    </source>
</evidence>
<dbReference type="InterPro" id="IPR017452">
    <property type="entry name" value="GPCR_Rhodpsn_7TM"/>
</dbReference>
<dbReference type="Ensembl" id="ENSVKKT00000016756.1">
    <property type="protein sequence ID" value="ENSVKKP00000016359.1"/>
    <property type="gene ID" value="ENSVKKG00000011162.1"/>
</dbReference>
<dbReference type="PRINTS" id="PR00245">
    <property type="entry name" value="OLFACTORYR"/>
</dbReference>
<feature type="transmembrane region" description="Helical" evidence="12">
    <location>
        <begin position="56"/>
        <end position="76"/>
    </location>
</feature>
<gene>
    <name evidence="14" type="primary">LOC123020142</name>
</gene>
<feature type="transmembrane region" description="Helical" evidence="12">
    <location>
        <begin position="96"/>
        <end position="117"/>
    </location>
</feature>
<dbReference type="PROSITE" id="PS50262">
    <property type="entry name" value="G_PROTEIN_RECEP_F1_2"/>
    <property type="match status" value="1"/>
</dbReference>
<keyword evidence="8" id="KW-0297">G-protein coupled receptor</keyword>
<evidence type="ECO:0000259" key="13">
    <source>
        <dbReference type="PROSITE" id="PS50262"/>
    </source>
</evidence>
<dbReference type="Proteomes" id="UP000694545">
    <property type="component" value="Unplaced"/>
</dbReference>
<reference evidence="14" key="2">
    <citation type="submission" date="2025-09" db="UniProtKB">
        <authorList>
            <consortium name="Ensembl"/>
        </authorList>
    </citation>
    <scope>IDENTIFICATION</scope>
</reference>
<dbReference type="PRINTS" id="PR00237">
    <property type="entry name" value="GPCRRHODOPSN"/>
</dbReference>
<evidence type="ECO:0000256" key="12">
    <source>
        <dbReference type="SAM" id="Phobius"/>
    </source>
</evidence>
<comment type="subcellular location">
    <subcellularLocation>
        <location evidence="2">Cell membrane</location>
        <topology evidence="2">Multi-pass membrane protein</topology>
    </subcellularLocation>
</comment>
<evidence type="ECO:0000313" key="14">
    <source>
        <dbReference type="Ensembl" id="ENSVKKP00000016359.1"/>
    </source>
</evidence>
<dbReference type="AlphaFoldDB" id="A0A8D2Q3H1"/>
<keyword evidence="10" id="KW-0675">Receptor</keyword>
<keyword evidence="15" id="KW-1185">Reference proteome</keyword>
<evidence type="ECO:0000256" key="8">
    <source>
        <dbReference type="ARBA" id="ARBA00023040"/>
    </source>
</evidence>
<evidence type="ECO:0000256" key="9">
    <source>
        <dbReference type="ARBA" id="ARBA00023136"/>
    </source>
</evidence>
<dbReference type="PANTHER" id="PTHR26452">
    <property type="entry name" value="OLFACTORY RECEPTOR"/>
    <property type="match status" value="1"/>
</dbReference>
<evidence type="ECO:0000256" key="6">
    <source>
        <dbReference type="ARBA" id="ARBA00022725"/>
    </source>
</evidence>
<organism evidence="14 15">
    <name type="scientific">Varanus komodoensis</name>
    <name type="common">Komodo dragon</name>
    <dbReference type="NCBI Taxonomy" id="61221"/>
    <lineage>
        <taxon>Eukaryota</taxon>
        <taxon>Metazoa</taxon>
        <taxon>Chordata</taxon>
        <taxon>Craniata</taxon>
        <taxon>Vertebrata</taxon>
        <taxon>Euteleostomi</taxon>
        <taxon>Lepidosauria</taxon>
        <taxon>Squamata</taxon>
        <taxon>Bifurcata</taxon>
        <taxon>Unidentata</taxon>
        <taxon>Episquamata</taxon>
        <taxon>Toxicofera</taxon>
        <taxon>Anguimorpha</taxon>
        <taxon>Paleoanguimorpha</taxon>
        <taxon>Varanoidea</taxon>
        <taxon>Varanidae</taxon>
        <taxon>Varanus</taxon>
    </lineage>
</organism>
<evidence type="ECO:0000256" key="5">
    <source>
        <dbReference type="ARBA" id="ARBA00022692"/>
    </source>
</evidence>
<keyword evidence="9 12" id="KW-0472">Membrane</keyword>
<proteinExistence type="predicted"/>
<feature type="transmembrane region" description="Helical" evidence="12">
    <location>
        <begin position="138"/>
        <end position="156"/>
    </location>
</feature>
<evidence type="ECO:0000256" key="10">
    <source>
        <dbReference type="ARBA" id="ARBA00023170"/>
    </source>
</evidence>
<accession>A0A8D2Q3H1</accession>
<feature type="transmembrane region" description="Helical" evidence="12">
    <location>
        <begin position="23"/>
        <end position="49"/>
    </location>
</feature>
<dbReference type="FunFam" id="1.20.1070.10:FF:000037">
    <property type="entry name" value="Olfactory receptor"/>
    <property type="match status" value="1"/>
</dbReference>
<protein>
    <recommendedName>
        <fullName evidence="13">G-protein coupled receptors family 1 profile domain-containing protein</fullName>
    </recommendedName>
</protein>
<keyword evidence="11" id="KW-0807">Transducer</keyword>
<keyword evidence="6" id="KW-0552">Olfaction</keyword>
<evidence type="ECO:0000256" key="7">
    <source>
        <dbReference type="ARBA" id="ARBA00022989"/>
    </source>
</evidence>
<sequence length="303" mass="33935">MDNASSVSHFLLLEFSEVRDLQIIHAFVFLTLYMATVSGNLLIILAIVLNHRLHTPMYFFLMNLAILDIGSISVTIPKSMVNSLLNTRLISYSGCVAQVFFLLFFVASDFALLTVMAHDRYVAICNPLRYETIMNKVACMRMIVSSCVSGLFYAVMHTTCTFVNSFCSNVVDQYFCEIPQLLMLSCSDLYLVEIGVLVFSVAVVFSCFIFISITYVVIFTTVVRIPSAQGRQKAFSTCLPHLIVVSVFVFTGSFVYLLPSSSSLSDLRLVCAIIYSVVPPLMNPLIYSLRNKEIKSALWKLLT</sequence>
<dbReference type="KEGG" id="vko:123020142"/>
<keyword evidence="4" id="KW-0716">Sensory transduction</keyword>
<dbReference type="Gene3D" id="1.20.1070.10">
    <property type="entry name" value="Rhodopsin 7-helix transmembrane proteins"/>
    <property type="match status" value="1"/>
</dbReference>
<dbReference type="GeneID" id="123020142"/>
<reference evidence="14" key="1">
    <citation type="submission" date="2025-08" db="UniProtKB">
        <authorList>
            <consortium name="Ensembl"/>
        </authorList>
    </citation>
    <scope>IDENTIFICATION</scope>
</reference>
<dbReference type="SMART" id="SM01381">
    <property type="entry name" value="7TM_GPCR_Srsx"/>
    <property type="match status" value="1"/>
</dbReference>
<dbReference type="GO" id="GO:0004930">
    <property type="term" value="F:G protein-coupled receptor activity"/>
    <property type="evidence" value="ECO:0007669"/>
    <property type="project" value="UniProtKB-KW"/>
</dbReference>
<name>A0A8D2Q3H1_VARKO</name>
<feature type="transmembrane region" description="Helical" evidence="12">
    <location>
        <begin position="234"/>
        <end position="255"/>
    </location>
</feature>
<keyword evidence="3" id="KW-1003">Cell membrane</keyword>
<feature type="transmembrane region" description="Helical" evidence="12">
    <location>
        <begin position="267"/>
        <end position="287"/>
    </location>
</feature>
<dbReference type="OrthoDB" id="6151005at2759"/>
<dbReference type="GO" id="GO:0004984">
    <property type="term" value="F:olfactory receptor activity"/>
    <property type="evidence" value="ECO:0007669"/>
    <property type="project" value="InterPro"/>
</dbReference>
<dbReference type="InterPro" id="IPR050516">
    <property type="entry name" value="Olfactory_GPCR"/>
</dbReference>
<dbReference type="GO" id="GO:0005886">
    <property type="term" value="C:plasma membrane"/>
    <property type="evidence" value="ECO:0007669"/>
    <property type="project" value="UniProtKB-SubCell"/>
</dbReference>
<evidence type="ECO:0000256" key="2">
    <source>
        <dbReference type="ARBA" id="ARBA00004651"/>
    </source>
</evidence>
<evidence type="ECO:0000256" key="1">
    <source>
        <dbReference type="ARBA" id="ARBA00002936"/>
    </source>
</evidence>
<evidence type="ECO:0000256" key="11">
    <source>
        <dbReference type="ARBA" id="ARBA00023224"/>
    </source>
</evidence>
<keyword evidence="5 12" id="KW-0812">Transmembrane</keyword>
<evidence type="ECO:0000256" key="3">
    <source>
        <dbReference type="ARBA" id="ARBA00022475"/>
    </source>
</evidence>
<feature type="domain" description="G-protein coupled receptors family 1 profile" evidence="13">
    <location>
        <begin position="39"/>
        <end position="287"/>
    </location>
</feature>
<dbReference type="Pfam" id="PF13853">
    <property type="entry name" value="7tm_4"/>
    <property type="match status" value="1"/>
</dbReference>
<keyword evidence="7 12" id="KW-1133">Transmembrane helix</keyword>
<dbReference type="CDD" id="cd15227">
    <property type="entry name" value="7tmA_OR14-like"/>
    <property type="match status" value="1"/>
</dbReference>
<dbReference type="InterPro" id="IPR000276">
    <property type="entry name" value="GPCR_Rhodpsn"/>
</dbReference>